<dbReference type="RefSeq" id="WP_149754993.1">
    <property type="nucleotide sequence ID" value="NZ_FOMS01000003.1"/>
</dbReference>
<dbReference type="InterPro" id="IPR013249">
    <property type="entry name" value="RNA_pol_sigma70_r4_t2"/>
</dbReference>
<keyword evidence="3" id="KW-0731">Sigma factor</keyword>
<reference evidence="7 8" key="1">
    <citation type="submission" date="2016-10" db="EMBL/GenBank/DDBJ databases">
        <authorList>
            <person name="Varghese N."/>
            <person name="Submissions S."/>
        </authorList>
    </citation>
    <scope>NUCLEOTIDE SEQUENCE [LARGE SCALE GENOMIC DNA]</scope>
    <source>
        <strain evidence="8">YIM D21,KCTC 23444,ACCC 10710</strain>
    </source>
</reference>
<protein>
    <submittedName>
        <fullName evidence="7">RNA polymerase sigma-70 factor, ECF subfamily</fullName>
    </submittedName>
</protein>
<dbReference type="SUPFAM" id="SSF88946">
    <property type="entry name" value="Sigma2 domain of RNA polymerase sigma factors"/>
    <property type="match status" value="1"/>
</dbReference>
<dbReference type="PANTHER" id="PTHR43133:SF25">
    <property type="entry name" value="RNA POLYMERASE SIGMA FACTOR RFAY-RELATED"/>
    <property type="match status" value="1"/>
</dbReference>
<dbReference type="AlphaFoldDB" id="A0A1I1V9L1"/>
<accession>A0A1I1V9L1</accession>
<evidence type="ECO:0000313" key="7">
    <source>
        <dbReference type="EMBL" id="SFD79559.1"/>
    </source>
</evidence>
<dbReference type="Gene3D" id="1.10.1740.10">
    <property type="match status" value="1"/>
</dbReference>
<dbReference type="CDD" id="cd06171">
    <property type="entry name" value="Sigma70_r4"/>
    <property type="match status" value="1"/>
</dbReference>
<feature type="domain" description="RNA polymerase sigma factor 70 region 4 type 2" evidence="5">
    <location>
        <begin position="102"/>
        <end position="153"/>
    </location>
</feature>
<evidence type="ECO:0000256" key="2">
    <source>
        <dbReference type="ARBA" id="ARBA00023015"/>
    </source>
</evidence>
<evidence type="ECO:0000259" key="6">
    <source>
        <dbReference type="Pfam" id="PF22029"/>
    </source>
</evidence>
<evidence type="ECO:0000313" key="8">
    <source>
        <dbReference type="Proteomes" id="UP000325289"/>
    </source>
</evidence>
<keyword evidence="4" id="KW-0804">Transcription</keyword>
<dbReference type="SUPFAM" id="SSF88659">
    <property type="entry name" value="Sigma3 and sigma4 domains of RNA polymerase sigma factors"/>
    <property type="match status" value="1"/>
</dbReference>
<dbReference type="Gene3D" id="1.10.10.10">
    <property type="entry name" value="Winged helix-like DNA-binding domain superfamily/Winged helix DNA-binding domain"/>
    <property type="match status" value="1"/>
</dbReference>
<dbReference type="EMBL" id="FOMS01000003">
    <property type="protein sequence ID" value="SFD79559.1"/>
    <property type="molecule type" value="Genomic_DNA"/>
</dbReference>
<proteinExistence type="inferred from homology"/>
<keyword evidence="8" id="KW-1185">Reference proteome</keyword>
<dbReference type="GO" id="GO:0016987">
    <property type="term" value="F:sigma factor activity"/>
    <property type="evidence" value="ECO:0007669"/>
    <property type="project" value="UniProtKB-KW"/>
</dbReference>
<dbReference type="InterPro" id="IPR053866">
    <property type="entry name" value="PhyR_sigma2"/>
</dbReference>
<dbReference type="NCBIfam" id="TIGR02937">
    <property type="entry name" value="sigma70-ECF"/>
    <property type="match status" value="1"/>
</dbReference>
<dbReference type="OrthoDB" id="9803470at2"/>
<dbReference type="InterPro" id="IPR013325">
    <property type="entry name" value="RNA_pol_sigma_r2"/>
</dbReference>
<evidence type="ECO:0000256" key="3">
    <source>
        <dbReference type="ARBA" id="ARBA00023082"/>
    </source>
</evidence>
<name>A0A1I1V9L1_9RHOB</name>
<dbReference type="InterPro" id="IPR039425">
    <property type="entry name" value="RNA_pol_sigma-70-like"/>
</dbReference>
<dbReference type="InterPro" id="IPR013324">
    <property type="entry name" value="RNA_pol_sigma_r3/r4-like"/>
</dbReference>
<dbReference type="Pfam" id="PF08281">
    <property type="entry name" value="Sigma70_r4_2"/>
    <property type="match status" value="1"/>
</dbReference>
<dbReference type="InterPro" id="IPR036388">
    <property type="entry name" value="WH-like_DNA-bd_sf"/>
</dbReference>
<dbReference type="Pfam" id="PF22029">
    <property type="entry name" value="PhyR_sigma2"/>
    <property type="match status" value="1"/>
</dbReference>
<evidence type="ECO:0000256" key="4">
    <source>
        <dbReference type="ARBA" id="ARBA00023163"/>
    </source>
</evidence>
<dbReference type="Proteomes" id="UP000325289">
    <property type="component" value="Unassembled WGS sequence"/>
</dbReference>
<evidence type="ECO:0000259" key="5">
    <source>
        <dbReference type="Pfam" id="PF08281"/>
    </source>
</evidence>
<sequence>MGRNGLDIVGQLEALRRYARVLTRDPDAADDLVQATFVRAEERRGTFRDGADERVWLMSILHRLFIDTRRSERTAEAREQAWAESRPLFVPASGEVAARLTQVRAAFLALSAERREALHLVAIEGLGLAEAAEILGVPAGTVMSRVARARAELRAFEDGQVASSGRGLKVVGGRDDRTDR</sequence>
<dbReference type="NCBIfam" id="NF009164">
    <property type="entry name" value="PRK12511.1"/>
    <property type="match status" value="1"/>
</dbReference>
<dbReference type="PANTHER" id="PTHR43133">
    <property type="entry name" value="RNA POLYMERASE ECF-TYPE SIGMA FACTO"/>
    <property type="match status" value="1"/>
</dbReference>
<dbReference type="GO" id="GO:0003677">
    <property type="term" value="F:DNA binding"/>
    <property type="evidence" value="ECO:0007669"/>
    <property type="project" value="InterPro"/>
</dbReference>
<comment type="similarity">
    <text evidence="1">Belongs to the sigma-70 factor family. ECF subfamily.</text>
</comment>
<evidence type="ECO:0000256" key="1">
    <source>
        <dbReference type="ARBA" id="ARBA00010641"/>
    </source>
</evidence>
<keyword evidence="2" id="KW-0805">Transcription regulation</keyword>
<organism evidence="7 8">
    <name type="scientific">Roseivivax sediminis</name>
    <dbReference type="NCBI Taxonomy" id="936889"/>
    <lineage>
        <taxon>Bacteria</taxon>
        <taxon>Pseudomonadati</taxon>
        <taxon>Pseudomonadota</taxon>
        <taxon>Alphaproteobacteria</taxon>
        <taxon>Rhodobacterales</taxon>
        <taxon>Roseobacteraceae</taxon>
        <taxon>Roseivivax</taxon>
    </lineage>
</organism>
<gene>
    <name evidence="7" type="ORF">SAMN04515678_10374</name>
</gene>
<dbReference type="InterPro" id="IPR014284">
    <property type="entry name" value="RNA_pol_sigma-70_dom"/>
</dbReference>
<dbReference type="GO" id="GO:0006352">
    <property type="term" value="P:DNA-templated transcription initiation"/>
    <property type="evidence" value="ECO:0007669"/>
    <property type="project" value="InterPro"/>
</dbReference>
<feature type="domain" description="PhyR sigma2" evidence="6">
    <location>
        <begin position="9"/>
        <end position="62"/>
    </location>
</feature>